<name>A0A8S3JNW1_9BILA</name>
<evidence type="ECO:0000313" key="2">
    <source>
        <dbReference type="EMBL" id="CAF5219905.1"/>
    </source>
</evidence>
<accession>A0A8S3JNW1</accession>
<feature type="compositionally biased region" description="Low complexity" evidence="1">
    <location>
        <begin position="7"/>
        <end position="27"/>
    </location>
</feature>
<evidence type="ECO:0000313" key="3">
    <source>
        <dbReference type="Proteomes" id="UP000676336"/>
    </source>
</evidence>
<dbReference type="AlphaFoldDB" id="A0A8S3JNW1"/>
<comment type="caution">
    <text evidence="2">The sequence shown here is derived from an EMBL/GenBank/DDBJ whole genome shotgun (WGS) entry which is preliminary data.</text>
</comment>
<reference evidence="2" key="1">
    <citation type="submission" date="2021-02" db="EMBL/GenBank/DDBJ databases">
        <authorList>
            <person name="Nowell W R."/>
        </authorList>
    </citation>
    <scope>NUCLEOTIDE SEQUENCE</scope>
</reference>
<dbReference type="Proteomes" id="UP000676336">
    <property type="component" value="Unassembled WGS sequence"/>
</dbReference>
<feature type="region of interest" description="Disordered" evidence="1">
    <location>
        <begin position="1"/>
        <end position="27"/>
    </location>
</feature>
<feature type="non-terminal residue" evidence="2">
    <location>
        <position position="54"/>
    </location>
</feature>
<evidence type="ECO:0000256" key="1">
    <source>
        <dbReference type="SAM" id="MobiDB-lite"/>
    </source>
</evidence>
<organism evidence="2 3">
    <name type="scientific">Rotaria magnacalcarata</name>
    <dbReference type="NCBI Taxonomy" id="392030"/>
    <lineage>
        <taxon>Eukaryota</taxon>
        <taxon>Metazoa</taxon>
        <taxon>Spiralia</taxon>
        <taxon>Gnathifera</taxon>
        <taxon>Rotifera</taxon>
        <taxon>Eurotatoria</taxon>
        <taxon>Bdelloidea</taxon>
        <taxon>Philodinida</taxon>
        <taxon>Philodinidae</taxon>
        <taxon>Rotaria</taxon>
    </lineage>
</organism>
<proteinExistence type="predicted"/>
<dbReference type="EMBL" id="CAJOBI010348978">
    <property type="protein sequence ID" value="CAF5219905.1"/>
    <property type="molecule type" value="Genomic_DNA"/>
</dbReference>
<sequence>FHDHVHQQSPLMIAQQQQQQQSWPAQQTMIRMPLLQSASVSTPVCTTPTQDRSG</sequence>
<protein>
    <submittedName>
        <fullName evidence="2">Uncharacterized protein</fullName>
    </submittedName>
</protein>
<feature type="non-terminal residue" evidence="2">
    <location>
        <position position="1"/>
    </location>
</feature>
<gene>
    <name evidence="2" type="ORF">SMN809_LOCUS81633</name>
</gene>